<proteinExistence type="inferred from homology"/>
<dbReference type="InterPro" id="IPR044957">
    <property type="entry name" value="Ribosomal_bL32_bact"/>
</dbReference>
<evidence type="ECO:0000256" key="3">
    <source>
        <dbReference type="ARBA" id="ARBA00023274"/>
    </source>
</evidence>
<dbReference type="GO" id="GO:0015934">
    <property type="term" value="C:large ribosomal subunit"/>
    <property type="evidence" value="ECO:0007669"/>
    <property type="project" value="InterPro"/>
</dbReference>
<evidence type="ECO:0000313" key="6">
    <source>
        <dbReference type="EMBL" id="PIW66866.1"/>
    </source>
</evidence>
<dbReference type="AlphaFoldDB" id="A0A2J0LQ34"/>
<dbReference type="PANTHER" id="PTHR35534:SF1">
    <property type="entry name" value="LARGE RIBOSOMAL SUBUNIT PROTEIN BL32"/>
    <property type="match status" value="1"/>
</dbReference>
<comment type="similarity">
    <text evidence="1 5">Belongs to the bacterial ribosomal protein bL32 family.</text>
</comment>
<dbReference type="GO" id="GO:0003735">
    <property type="term" value="F:structural constituent of ribosome"/>
    <property type="evidence" value="ECO:0007669"/>
    <property type="project" value="InterPro"/>
</dbReference>
<sequence length="65" mass="7627">MPNPKRRRSKSRQAKRRIKCLLTAKGLSTCPNCGRKKQPHRICPYCGFYKGKQVIVIKQKKKEKK</sequence>
<evidence type="ECO:0000256" key="1">
    <source>
        <dbReference type="ARBA" id="ARBA00008560"/>
    </source>
</evidence>
<organism evidence="6 7">
    <name type="scientific">Candidatus Taenaricola geysiri</name>
    <dbReference type="NCBI Taxonomy" id="1974752"/>
    <lineage>
        <taxon>Bacteria</taxon>
        <taxon>Pseudomonadati</taxon>
        <taxon>Candidatus Omnitrophota</taxon>
        <taxon>Candidatus Taenaricola</taxon>
    </lineage>
</organism>
<dbReference type="InterPro" id="IPR002677">
    <property type="entry name" value="Ribosomal_bL32"/>
</dbReference>
<comment type="caution">
    <text evidence="6">The sequence shown here is derived from an EMBL/GenBank/DDBJ whole genome shotgun (WGS) entry which is preliminary data.</text>
</comment>
<protein>
    <recommendedName>
        <fullName evidence="4 5">Large ribosomal subunit protein bL32</fullName>
    </recommendedName>
</protein>
<dbReference type="PANTHER" id="PTHR35534">
    <property type="entry name" value="50S RIBOSOMAL PROTEIN L32"/>
    <property type="match status" value="1"/>
</dbReference>
<keyword evidence="2 5" id="KW-0689">Ribosomal protein</keyword>
<evidence type="ECO:0000256" key="5">
    <source>
        <dbReference type="HAMAP-Rule" id="MF_00340"/>
    </source>
</evidence>
<evidence type="ECO:0000256" key="2">
    <source>
        <dbReference type="ARBA" id="ARBA00022980"/>
    </source>
</evidence>
<dbReference type="Pfam" id="PF01783">
    <property type="entry name" value="Ribosomal_L32p"/>
    <property type="match status" value="1"/>
</dbReference>
<dbReference type="HAMAP" id="MF_00340">
    <property type="entry name" value="Ribosomal_bL32"/>
    <property type="match status" value="1"/>
</dbReference>
<reference evidence="6 7" key="1">
    <citation type="submission" date="2017-09" db="EMBL/GenBank/DDBJ databases">
        <title>Depth-based differentiation of microbial function through sediment-hosted aquifers and enrichment of novel symbionts in the deep terrestrial subsurface.</title>
        <authorList>
            <person name="Probst A.J."/>
            <person name="Ladd B."/>
            <person name="Jarett J.K."/>
            <person name="Geller-Mcgrath D.E."/>
            <person name="Sieber C.M."/>
            <person name="Emerson J.B."/>
            <person name="Anantharaman K."/>
            <person name="Thomas B.C."/>
            <person name="Malmstrom R."/>
            <person name="Stieglmeier M."/>
            <person name="Klingl A."/>
            <person name="Woyke T."/>
            <person name="Ryan C.M."/>
            <person name="Banfield J.F."/>
        </authorList>
    </citation>
    <scope>NUCLEOTIDE SEQUENCE [LARGE SCALE GENOMIC DNA]</scope>
    <source>
        <strain evidence="6">CG12_big_fil_rev_8_21_14_0_65_43_15</strain>
    </source>
</reference>
<dbReference type="InterPro" id="IPR011332">
    <property type="entry name" value="Ribosomal_zn-bd"/>
</dbReference>
<dbReference type="GO" id="GO:0006412">
    <property type="term" value="P:translation"/>
    <property type="evidence" value="ECO:0007669"/>
    <property type="project" value="UniProtKB-UniRule"/>
</dbReference>
<evidence type="ECO:0000256" key="4">
    <source>
        <dbReference type="ARBA" id="ARBA00035178"/>
    </source>
</evidence>
<keyword evidence="3 5" id="KW-0687">Ribonucleoprotein</keyword>
<gene>
    <name evidence="5" type="primary">rpmF</name>
    <name evidence="6" type="ORF">COW11_01095</name>
</gene>
<dbReference type="EMBL" id="PFGP01000023">
    <property type="protein sequence ID" value="PIW66866.1"/>
    <property type="molecule type" value="Genomic_DNA"/>
</dbReference>
<evidence type="ECO:0000313" key="7">
    <source>
        <dbReference type="Proteomes" id="UP000231267"/>
    </source>
</evidence>
<dbReference type="SUPFAM" id="SSF57829">
    <property type="entry name" value="Zn-binding ribosomal proteins"/>
    <property type="match status" value="1"/>
</dbReference>
<dbReference type="NCBIfam" id="TIGR01031">
    <property type="entry name" value="rpmF_bact"/>
    <property type="match status" value="1"/>
</dbReference>
<dbReference type="Proteomes" id="UP000231267">
    <property type="component" value="Unassembled WGS sequence"/>
</dbReference>
<name>A0A2J0LQ34_9BACT</name>
<accession>A0A2J0LQ34</accession>